<dbReference type="Proteomes" id="UP000027920">
    <property type="component" value="Unassembled WGS sequence"/>
</dbReference>
<feature type="transmembrane region" description="Helical" evidence="9">
    <location>
        <begin position="481"/>
        <end position="501"/>
    </location>
</feature>
<feature type="transmembrane region" description="Helical" evidence="9">
    <location>
        <begin position="355"/>
        <end position="380"/>
    </location>
</feature>
<dbReference type="Pfam" id="PF03169">
    <property type="entry name" value="OPT"/>
    <property type="match status" value="1"/>
</dbReference>
<evidence type="ECO:0000313" key="11">
    <source>
        <dbReference type="Proteomes" id="UP000027920"/>
    </source>
</evidence>
<name>A0A072P9A7_9EURO</name>
<gene>
    <name evidence="10" type="ORF">A1O9_11792</name>
</gene>
<dbReference type="VEuPathDB" id="FungiDB:A1O9_11792"/>
<dbReference type="InterPro" id="IPR004648">
    <property type="entry name" value="Oligpept_transpt"/>
</dbReference>
<dbReference type="AlphaFoldDB" id="A0A072P9A7"/>
<feature type="transmembrane region" description="Helical" evidence="9">
    <location>
        <begin position="595"/>
        <end position="613"/>
    </location>
</feature>
<keyword evidence="4 9" id="KW-0812">Transmembrane</keyword>
<feature type="transmembrane region" description="Helical" evidence="9">
    <location>
        <begin position="708"/>
        <end position="724"/>
    </location>
</feature>
<sequence length="788" mass="88900">MDQKNLDAGVEATISIDRGEINAARASVSPSQAEQHDEIEKFARTHQWDPNLPQAKVDAISQALHVGEAETAFEVEKELIEKSPYVEVQAAVRDIDDGEYASTLRAWILGLTASTIVSGINMFLSMRSPSIAIPAVVVILVIYPIGCLWAKVMPMHKFRTFGLEWTLNPGRFSVKEHTVIALMAKITSDYPYSTNALEALQAKPLYNHPVGWGFALLFTLSSQMIGISLSGMFRRFLVWPAAMIWPGQFGTTSLLYALHDKRKADPAETDGWQISQYRWFMYLAGGMFAYYWLPAVLWQGLSVFAFATWIRPNNVVVNQLFGGFTGLSLIPITFDWTYISGYIQNPLLSPWHAHFNLLVGLFLVMIIPVLGIAYGGAFYADYLPINTSRTFDNTGNRYNVTKILTPNFTLDVEKYRDYSPIFLAPTFFMNYGLSFAGLTASLFHTILFHRKEIWYRYKEARNQEPDIHFKMMKKYPEAPDWWYGIVWVIAMAFGLATVLGYETNMPWWAFLLSCLIAFIFIIPLCMIYAMTNIQVSLNVLSPFLAGYIIPGRPIGNMIFKVFSTIVLGQAQVFSGDLKMAHYMKIPPRTTFSCQVVAATWAVFVQISVMNWALGNIDEICTPDQPSKFTCPNGSTFFSSSIVWGVIGPGRVLGSGSMYSNIHFFWLAGAILPVIFYLATQKYPRSFVRYLNAPVILGSMGWLPPATPLNFSTWAIVGLTFNYWIQRRWNGWWRTYNYITAAALDSGLVICTLVVFFAITLPGVTLPQWWGNVTVFETLVGEIPYVLKS</sequence>
<dbReference type="HOGENOM" id="CLU_004965_1_1_1"/>
<evidence type="ECO:0000256" key="6">
    <source>
        <dbReference type="ARBA" id="ARBA00022927"/>
    </source>
</evidence>
<dbReference type="EMBL" id="AMGV01000019">
    <property type="protein sequence ID" value="KEF52165.1"/>
    <property type="molecule type" value="Genomic_DNA"/>
</dbReference>
<keyword evidence="7 9" id="KW-1133">Transmembrane helix</keyword>
<evidence type="ECO:0000313" key="10">
    <source>
        <dbReference type="EMBL" id="KEF52165.1"/>
    </source>
</evidence>
<dbReference type="RefSeq" id="XP_013254755.1">
    <property type="nucleotide sequence ID" value="XM_013399301.1"/>
</dbReference>
<evidence type="ECO:0000256" key="4">
    <source>
        <dbReference type="ARBA" id="ARBA00022692"/>
    </source>
</evidence>
<comment type="caution">
    <text evidence="10">The sequence shown here is derived from an EMBL/GenBank/DDBJ whole genome shotgun (WGS) entry which is preliminary data.</text>
</comment>
<keyword evidence="11" id="KW-1185">Reference proteome</keyword>
<keyword evidence="3" id="KW-0813">Transport</keyword>
<reference evidence="10 11" key="1">
    <citation type="submission" date="2013-03" db="EMBL/GenBank/DDBJ databases">
        <title>The Genome Sequence of Exophiala aquamarina CBS 119918.</title>
        <authorList>
            <consortium name="The Broad Institute Genomics Platform"/>
            <person name="Cuomo C."/>
            <person name="de Hoog S."/>
            <person name="Gorbushina A."/>
            <person name="Walker B."/>
            <person name="Young S.K."/>
            <person name="Zeng Q."/>
            <person name="Gargeya S."/>
            <person name="Fitzgerald M."/>
            <person name="Haas B."/>
            <person name="Abouelleil A."/>
            <person name="Allen A.W."/>
            <person name="Alvarado L."/>
            <person name="Arachchi H.M."/>
            <person name="Berlin A.M."/>
            <person name="Chapman S.B."/>
            <person name="Gainer-Dewar J."/>
            <person name="Goldberg J."/>
            <person name="Griggs A."/>
            <person name="Gujja S."/>
            <person name="Hansen M."/>
            <person name="Howarth C."/>
            <person name="Imamovic A."/>
            <person name="Ireland A."/>
            <person name="Larimer J."/>
            <person name="McCowan C."/>
            <person name="Murphy C."/>
            <person name="Pearson M."/>
            <person name="Poon T.W."/>
            <person name="Priest M."/>
            <person name="Roberts A."/>
            <person name="Saif S."/>
            <person name="Shea T."/>
            <person name="Sisk P."/>
            <person name="Sykes S."/>
            <person name="Wortman J."/>
            <person name="Nusbaum C."/>
            <person name="Birren B."/>
        </authorList>
    </citation>
    <scope>NUCLEOTIDE SEQUENCE [LARGE SCALE GENOMIC DNA]</scope>
    <source>
        <strain evidence="10 11">CBS 119918</strain>
    </source>
</reference>
<keyword evidence="5" id="KW-0571">Peptide transport</keyword>
<feature type="transmembrane region" description="Helical" evidence="9">
    <location>
        <begin position="661"/>
        <end position="679"/>
    </location>
</feature>
<proteinExistence type="inferred from homology"/>
<dbReference type="NCBIfam" id="TIGR00727">
    <property type="entry name" value="ISP4_OPT"/>
    <property type="match status" value="1"/>
</dbReference>
<protein>
    <submittedName>
        <fullName evidence="10">OPT family small oligopeptide transporter</fullName>
    </submittedName>
</protein>
<evidence type="ECO:0000256" key="5">
    <source>
        <dbReference type="ARBA" id="ARBA00022856"/>
    </source>
</evidence>
<feature type="transmembrane region" description="Helical" evidence="9">
    <location>
        <begin position="321"/>
        <end position="343"/>
    </location>
</feature>
<comment type="similarity">
    <text evidence="2">Belongs to the oligopeptide OPT transporter family.</text>
</comment>
<feature type="transmembrane region" description="Helical" evidence="9">
    <location>
        <begin position="686"/>
        <end position="702"/>
    </location>
</feature>
<dbReference type="GO" id="GO:0016020">
    <property type="term" value="C:membrane"/>
    <property type="evidence" value="ECO:0007669"/>
    <property type="project" value="UniProtKB-SubCell"/>
</dbReference>
<evidence type="ECO:0000256" key="1">
    <source>
        <dbReference type="ARBA" id="ARBA00004141"/>
    </source>
</evidence>
<feature type="transmembrane region" description="Helical" evidence="9">
    <location>
        <begin position="428"/>
        <end position="448"/>
    </location>
</feature>
<dbReference type="OrthoDB" id="9986677at2759"/>
<feature type="transmembrane region" description="Helical" evidence="9">
    <location>
        <begin position="736"/>
        <end position="758"/>
    </location>
</feature>
<feature type="transmembrane region" description="Helical" evidence="9">
    <location>
        <begin position="210"/>
        <end position="230"/>
    </location>
</feature>
<comment type="subcellular location">
    <subcellularLocation>
        <location evidence="1">Membrane</location>
        <topology evidence="1">Multi-pass membrane protein</topology>
    </subcellularLocation>
</comment>
<evidence type="ECO:0000256" key="2">
    <source>
        <dbReference type="ARBA" id="ARBA00008807"/>
    </source>
</evidence>
<feature type="transmembrane region" description="Helical" evidence="9">
    <location>
        <begin position="131"/>
        <end position="150"/>
    </location>
</feature>
<evidence type="ECO:0000256" key="7">
    <source>
        <dbReference type="ARBA" id="ARBA00022989"/>
    </source>
</evidence>
<dbReference type="GO" id="GO:0035673">
    <property type="term" value="F:oligopeptide transmembrane transporter activity"/>
    <property type="evidence" value="ECO:0007669"/>
    <property type="project" value="InterPro"/>
</dbReference>
<evidence type="ECO:0000256" key="9">
    <source>
        <dbReference type="SAM" id="Phobius"/>
    </source>
</evidence>
<dbReference type="InterPro" id="IPR004813">
    <property type="entry name" value="OPT"/>
</dbReference>
<dbReference type="GeneID" id="25286688"/>
<evidence type="ECO:0000256" key="8">
    <source>
        <dbReference type="ARBA" id="ARBA00023136"/>
    </source>
</evidence>
<feature type="transmembrane region" description="Helical" evidence="9">
    <location>
        <begin position="279"/>
        <end position="301"/>
    </location>
</feature>
<dbReference type="PANTHER" id="PTHR22601">
    <property type="entry name" value="ISP4 LIKE PROTEIN"/>
    <property type="match status" value="1"/>
</dbReference>
<feature type="transmembrane region" description="Helical" evidence="9">
    <location>
        <begin position="507"/>
        <end position="528"/>
    </location>
</feature>
<feature type="transmembrane region" description="Helical" evidence="9">
    <location>
        <begin position="106"/>
        <end position="125"/>
    </location>
</feature>
<dbReference type="NCBIfam" id="TIGR00728">
    <property type="entry name" value="OPT_sfam"/>
    <property type="match status" value="1"/>
</dbReference>
<feature type="transmembrane region" description="Helical" evidence="9">
    <location>
        <begin position="236"/>
        <end position="258"/>
    </location>
</feature>
<accession>A0A072P9A7</accession>
<keyword evidence="8 9" id="KW-0472">Membrane</keyword>
<organism evidence="10 11">
    <name type="scientific">Exophiala aquamarina CBS 119918</name>
    <dbReference type="NCBI Taxonomy" id="1182545"/>
    <lineage>
        <taxon>Eukaryota</taxon>
        <taxon>Fungi</taxon>
        <taxon>Dikarya</taxon>
        <taxon>Ascomycota</taxon>
        <taxon>Pezizomycotina</taxon>
        <taxon>Eurotiomycetes</taxon>
        <taxon>Chaetothyriomycetidae</taxon>
        <taxon>Chaetothyriales</taxon>
        <taxon>Herpotrichiellaceae</taxon>
        <taxon>Exophiala</taxon>
    </lineage>
</organism>
<evidence type="ECO:0000256" key="3">
    <source>
        <dbReference type="ARBA" id="ARBA00022448"/>
    </source>
</evidence>
<keyword evidence="6" id="KW-0653">Protein transport</keyword>
<dbReference type="GO" id="GO:0015031">
    <property type="term" value="P:protein transport"/>
    <property type="evidence" value="ECO:0007669"/>
    <property type="project" value="UniProtKB-KW"/>
</dbReference>